<dbReference type="GO" id="GO:0006178">
    <property type="term" value="P:guanine salvage"/>
    <property type="evidence" value="ECO:0007669"/>
    <property type="project" value="TreeGrafter"/>
</dbReference>
<evidence type="ECO:0000256" key="12">
    <source>
        <dbReference type="ARBA" id="ARBA00022842"/>
    </source>
</evidence>
<dbReference type="GO" id="GO:0005829">
    <property type="term" value="C:cytosol"/>
    <property type="evidence" value="ECO:0007669"/>
    <property type="project" value="TreeGrafter"/>
</dbReference>
<evidence type="ECO:0000256" key="9">
    <source>
        <dbReference type="ARBA" id="ARBA00022723"/>
    </source>
</evidence>
<evidence type="ECO:0000256" key="10">
    <source>
        <dbReference type="ARBA" id="ARBA00022726"/>
    </source>
</evidence>
<dbReference type="Proteomes" id="UP000011910">
    <property type="component" value="Unassembled WGS sequence"/>
</dbReference>
<dbReference type="GO" id="GO:0004422">
    <property type="term" value="F:hypoxanthine phosphoribosyltransferase activity"/>
    <property type="evidence" value="ECO:0007669"/>
    <property type="project" value="InterPro"/>
</dbReference>
<comment type="similarity">
    <text evidence="4 15">Belongs to the purine/pyrimidine phosphoribosyltransferase family.</text>
</comment>
<dbReference type="GO" id="GO:0032264">
    <property type="term" value="P:IMP salvage"/>
    <property type="evidence" value="ECO:0007669"/>
    <property type="project" value="UniProtKB-UniPathway"/>
</dbReference>
<dbReference type="PATRIC" id="fig|1279009.4.peg.3155"/>
<dbReference type="GO" id="GO:0052657">
    <property type="term" value="F:guanine phosphoribosyltransferase activity"/>
    <property type="evidence" value="ECO:0007669"/>
    <property type="project" value="RHEA"/>
</dbReference>
<dbReference type="InterPro" id="IPR029057">
    <property type="entry name" value="PRTase-like"/>
</dbReference>
<organism evidence="17 18">
    <name type="scientific">Cesiribacter andamanensis AMV16</name>
    <dbReference type="NCBI Taxonomy" id="1279009"/>
    <lineage>
        <taxon>Bacteria</taxon>
        <taxon>Pseudomonadati</taxon>
        <taxon>Bacteroidota</taxon>
        <taxon>Cytophagia</taxon>
        <taxon>Cytophagales</taxon>
        <taxon>Cesiribacteraceae</taxon>
        <taxon>Cesiribacter</taxon>
    </lineage>
</organism>
<evidence type="ECO:0000256" key="7">
    <source>
        <dbReference type="ARBA" id="ARBA00022676"/>
    </source>
</evidence>
<comment type="catalytic activity">
    <reaction evidence="13">
        <text>GMP + diphosphate = guanine + 5-phospho-alpha-D-ribose 1-diphosphate</text>
        <dbReference type="Rhea" id="RHEA:25424"/>
        <dbReference type="ChEBI" id="CHEBI:16235"/>
        <dbReference type="ChEBI" id="CHEBI:33019"/>
        <dbReference type="ChEBI" id="CHEBI:58017"/>
        <dbReference type="ChEBI" id="CHEBI:58115"/>
        <dbReference type="EC" id="2.4.2.8"/>
    </reaction>
    <physiologicalReaction direction="right-to-left" evidence="13">
        <dbReference type="Rhea" id="RHEA:25426"/>
    </physiologicalReaction>
</comment>
<evidence type="ECO:0000256" key="6">
    <source>
        <dbReference type="ARBA" id="ARBA00022490"/>
    </source>
</evidence>
<evidence type="ECO:0000256" key="15">
    <source>
        <dbReference type="RuleBase" id="RU364099"/>
    </source>
</evidence>
<dbReference type="CDD" id="cd06223">
    <property type="entry name" value="PRTases_typeI"/>
    <property type="match status" value="1"/>
</dbReference>
<evidence type="ECO:0000256" key="2">
    <source>
        <dbReference type="ARBA" id="ARBA00004496"/>
    </source>
</evidence>
<dbReference type="InterPro" id="IPR005904">
    <property type="entry name" value="Hxn_phspho_trans"/>
</dbReference>
<keyword evidence="6 15" id="KW-0963">Cytoplasm</keyword>
<dbReference type="STRING" id="1279009.ADICEAN_03109"/>
<dbReference type="NCBIfam" id="TIGR01203">
    <property type="entry name" value="HGPRTase"/>
    <property type="match status" value="1"/>
</dbReference>
<dbReference type="EMBL" id="AODQ01000092">
    <property type="protein sequence ID" value="EMR01750.1"/>
    <property type="molecule type" value="Genomic_DNA"/>
</dbReference>
<dbReference type="GO" id="GO:0046100">
    <property type="term" value="P:hypoxanthine metabolic process"/>
    <property type="evidence" value="ECO:0007669"/>
    <property type="project" value="TreeGrafter"/>
</dbReference>
<evidence type="ECO:0000313" key="17">
    <source>
        <dbReference type="EMBL" id="EMR01750.1"/>
    </source>
</evidence>
<name>M7NJ17_9BACT</name>
<dbReference type="GO" id="GO:0032263">
    <property type="term" value="P:GMP salvage"/>
    <property type="evidence" value="ECO:0007669"/>
    <property type="project" value="TreeGrafter"/>
</dbReference>
<dbReference type="Pfam" id="PF00156">
    <property type="entry name" value="Pribosyltran"/>
    <property type="match status" value="1"/>
</dbReference>
<reference evidence="17 18" key="1">
    <citation type="journal article" date="2013" name="Genome Announc.">
        <title>Draft Genome Sequence of Cesiribacter andamanensis Strain AMV16T, Isolated from a Soil Sample from a Mud Volcano in the Andaman Islands, India.</title>
        <authorList>
            <person name="Shivaji S."/>
            <person name="Ara S."/>
            <person name="Begum Z."/>
            <person name="Srinivas T.N."/>
            <person name="Singh A."/>
            <person name="Kumar Pinnaka A."/>
        </authorList>
    </citation>
    <scope>NUCLEOTIDE SEQUENCE [LARGE SCALE GENOMIC DNA]</scope>
    <source>
        <strain evidence="17 18">AMV16</strain>
    </source>
</reference>
<keyword evidence="8 15" id="KW-0808">Transferase</keyword>
<keyword evidence="11 15" id="KW-0547">Nucleotide-binding</keyword>
<sequence>MIGPNTMIIKDKEFAPFIESTRIQEKVAQLAARINDDYADKNPLLLAVLNGSFMFAADLMRNMCIPAEISFIRLSSYNRTRSTGRVKELIGLEENIFGRHLIIVEDIVDTGLTIRHLLDELQELGPKSLEIATLLHKSAATKESLTLKYVGFDIPQKFVVGYGLDYDGQGRNLNDIYSLA</sequence>
<dbReference type="SUPFAM" id="SSF53271">
    <property type="entry name" value="PRTase-like"/>
    <property type="match status" value="1"/>
</dbReference>
<dbReference type="InterPro" id="IPR000836">
    <property type="entry name" value="PRTase_dom"/>
</dbReference>
<dbReference type="Gene3D" id="3.40.50.2020">
    <property type="match status" value="1"/>
</dbReference>
<comment type="subcellular location">
    <subcellularLocation>
        <location evidence="2 15">Cytoplasm</location>
    </subcellularLocation>
</comment>
<protein>
    <recommendedName>
        <fullName evidence="5 15">Hypoxanthine phosphoribosyltransferase</fullName>
        <ecNumber evidence="5 15">2.4.2.8</ecNumber>
    </recommendedName>
</protein>
<keyword evidence="10 15" id="KW-0660">Purine salvage</keyword>
<evidence type="ECO:0000313" key="18">
    <source>
        <dbReference type="Proteomes" id="UP000011910"/>
    </source>
</evidence>
<keyword evidence="12 15" id="KW-0460">Magnesium</keyword>
<comment type="pathway">
    <text evidence="3 15">Purine metabolism; IMP biosynthesis via salvage pathway; IMP from hypoxanthine: step 1/1.</text>
</comment>
<evidence type="ECO:0000256" key="8">
    <source>
        <dbReference type="ARBA" id="ARBA00022679"/>
    </source>
</evidence>
<dbReference type="GO" id="GO:0000166">
    <property type="term" value="F:nucleotide binding"/>
    <property type="evidence" value="ECO:0007669"/>
    <property type="project" value="UniProtKB-KW"/>
</dbReference>
<dbReference type="AlphaFoldDB" id="M7NJ17"/>
<evidence type="ECO:0000256" key="14">
    <source>
        <dbReference type="ARBA" id="ARBA00049402"/>
    </source>
</evidence>
<evidence type="ECO:0000256" key="11">
    <source>
        <dbReference type="ARBA" id="ARBA00022741"/>
    </source>
</evidence>
<dbReference type="UniPathway" id="UPA00591">
    <property type="reaction ID" value="UER00648"/>
</dbReference>
<keyword evidence="9 15" id="KW-0479">Metal-binding</keyword>
<evidence type="ECO:0000256" key="5">
    <source>
        <dbReference type="ARBA" id="ARBA00011895"/>
    </source>
</evidence>
<evidence type="ECO:0000256" key="3">
    <source>
        <dbReference type="ARBA" id="ARBA00004669"/>
    </source>
</evidence>
<comment type="catalytic activity">
    <reaction evidence="14">
        <text>IMP + diphosphate = hypoxanthine + 5-phospho-alpha-D-ribose 1-diphosphate</text>
        <dbReference type="Rhea" id="RHEA:17973"/>
        <dbReference type="ChEBI" id="CHEBI:17368"/>
        <dbReference type="ChEBI" id="CHEBI:33019"/>
        <dbReference type="ChEBI" id="CHEBI:58017"/>
        <dbReference type="ChEBI" id="CHEBI:58053"/>
        <dbReference type="EC" id="2.4.2.8"/>
    </reaction>
    <physiologicalReaction direction="right-to-left" evidence="14">
        <dbReference type="Rhea" id="RHEA:17975"/>
    </physiologicalReaction>
</comment>
<feature type="domain" description="Phosphoribosyltransferase" evidence="16">
    <location>
        <begin position="23"/>
        <end position="166"/>
    </location>
</feature>
<dbReference type="GO" id="GO:0000287">
    <property type="term" value="F:magnesium ion binding"/>
    <property type="evidence" value="ECO:0007669"/>
    <property type="project" value="TreeGrafter"/>
</dbReference>
<dbReference type="InterPro" id="IPR050408">
    <property type="entry name" value="HGPRT"/>
</dbReference>
<gene>
    <name evidence="17" type="primary">hpt</name>
    <name evidence="17" type="ORF">ADICEAN_03109</name>
</gene>
<evidence type="ECO:0000256" key="4">
    <source>
        <dbReference type="ARBA" id="ARBA00008391"/>
    </source>
</evidence>
<comment type="cofactor">
    <cofactor evidence="1 15">
        <name>Mg(2+)</name>
        <dbReference type="ChEBI" id="CHEBI:18420"/>
    </cofactor>
</comment>
<accession>M7NJ17</accession>
<keyword evidence="7 15" id="KW-0328">Glycosyltransferase</keyword>
<dbReference type="PANTHER" id="PTHR43340">
    <property type="entry name" value="HYPOXANTHINE-GUANINE PHOSPHORIBOSYLTRANSFERASE"/>
    <property type="match status" value="1"/>
</dbReference>
<evidence type="ECO:0000256" key="13">
    <source>
        <dbReference type="ARBA" id="ARBA00048811"/>
    </source>
</evidence>
<proteinExistence type="inferred from homology"/>
<dbReference type="PANTHER" id="PTHR43340:SF1">
    <property type="entry name" value="HYPOXANTHINE PHOSPHORIBOSYLTRANSFERASE"/>
    <property type="match status" value="1"/>
</dbReference>
<comment type="caution">
    <text evidence="17">The sequence shown here is derived from an EMBL/GenBank/DDBJ whole genome shotgun (WGS) entry which is preliminary data.</text>
</comment>
<keyword evidence="18" id="KW-1185">Reference proteome</keyword>
<evidence type="ECO:0000256" key="1">
    <source>
        <dbReference type="ARBA" id="ARBA00001946"/>
    </source>
</evidence>
<dbReference type="GO" id="GO:0006166">
    <property type="term" value="P:purine ribonucleoside salvage"/>
    <property type="evidence" value="ECO:0007669"/>
    <property type="project" value="UniProtKB-KW"/>
</dbReference>
<dbReference type="eggNOG" id="COG0634">
    <property type="taxonomic scope" value="Bacteria"/>
</dbReference>
<evidence type="ECO:0000259" key="16">
    <source>
        <dbReference type="Pfam" id="PF00156"/>
    </source>
</evidence>
<dbReference type="EC" id="2.4.2.8" evidence="5 15"/>